<organism evidence="3 4">
    <name type="scientific">Salipiger bermudensis (strain DSM 26914 / JCM 13377 / KCTC 12554 / HTCC2601)</name>
    <name type="common">Pelagibaca bermudensis</name>
    <dbReference type="NCBI Taxonomy" id="314265"/>
    <lineage>
        <taxon>Bacteria</taxon>
        <taxon>Pseudomonadati</taxon>
        <taxon>Pseudomonadota</taxon>
        <taxon>Alphaproteobacteria</taxon>
        <taxon>Rhodobacterales</taxon>
        <taxon>Roseobacteraceae</taxon>
        <taxon>Salipiger</taxon>
    </lineage>
</organism>
<dbReference type="PROSITE" id="PS51257">
    <property type="entry name" value="PROKAR_LIPOPROTEIN"/>
    <property type="match status" value="1"/>
</dbReference>
<dbReference type="eggNOG" id="ENOG5030BXW">
    <property type="taxonomic scope" value="Bacteria"/>
</dbReference>
<proteinExistence type="predicted"/>
<sequence>MFRLIPALGLVLGLAACANGQSQLDEPLEPIGDFKLGHAAVVAPNLVEGPVSRNATEEEWIASVDAAIEERFRRYEGDRFYHMGISVEGFVLAQPGVPLVFSPKSALILRVTVWDDATQSKLNAEPEQFTVLESFTAETVVGSGVTQTKAQQMRNLSANAALQIEKWMRRMQEDEGWFGGPDANPPAAEPAASPEAAAEPEADVDPAAETSQEAAS</sequence>
<dbReference type="Proteomes" id="UP000006230">
    <property type="component" value="Unassembled WGS sequence"/>
</dbReference>
<evidence type="ECO:0000256" key="1">
    <source>
        <dbReference type="SAM" id="MobiDB-lite"/>
    </source>
</evidence>
<dbReference type="HOGENOM" id="CLU_096775_0_0_5"/>
<dbReference type="EMBL" id="AATQ01000015">
    <property type="protein sequence ID" value="EAU46334.1"/>
    <property type="molecule type" value="Genomic_DNA"/>
</dbReference>
<feature type="chain" id="PRO_5004171908" description="Lipoprotein" evidence="2">
    <location>
        <begin position="19"/>
        <end position="216"/>
    </location>
</feature>
<keyword evidence="2" id="KW-0732">Signal</keyword>
<evidence type="ECO:0008006" key="5">
    <source>
        <dbReference type="Google" id="ProtNLM"/>
    </source>
</evidence>
<accession>Q0FQB3</accession>
<evidence type="ECO:0000256" key="2">
    <source>
        <dbReference type="SAM" id="SignalP"/>
    </source>
</evidence>
<reference evidence="3 4" key="1">
    <citation type="journal article" date="2010" name="J. Bacteriol.">
        <title>Genome sequences of Pelagibaca bermudensis HTCC2601T and Maritimibacter alkaliphilus HTCC2654T, the type strains of two marine Roseobacter genera.</title>
        <authorList>
            <person name="Thrash J.C."/>
            <person name="Cho J.C."/>
            <person name="Ferriera S."/>
            <person name="Johnson J."/>
            <person name="Vergin K.L."/>
            <person name="Giovannoni S.J."/>
        </authorList>
    </citation>
    <scope>NUCLEOTIDE SEQUENCE [LARGE SCALE GENOMIC DNA]</scope>
    <source>
        <strain evidence="4">DSM 26914 / JCM 13377 / KCTC 12554 / HTCC2601</strain>
    </source>
</reference>
<keyword evidence="4" id="KW-1185">Reference proteome</keyword>
<evidence type="ECO:0000313" key="4">
    <source>
        <dbReference type="Proteomes" id="UP000006230"/>
    </source>
</evidence>
<feature type="region of interest" description="Disordered" evidence="1">
    <location>
        <begin position="173"/>
        <end position="216"/>
    </location>
</feature>
<protein>
    <recommendedName>
        <fullName evidence="5">Lipoprotein</fullName>
    </recommendedName>
</protein>
<evidence type="ECO:0000313" key="3">
    <source>
        <dbReference type="EMBL" id="EAU46334.1"/>
    </source>
</evidence>
<comment type="caution">
    <text evidence="3">The sequence shown here is derived from an EMBL/GenBank/DDBJ whole genome shotgun (WGS) entry which is preliminary data.</text>
</comment>
<gene>
    <name evidence="3" type="ORF">R2601_09772</name>
</gene>
<name>Q0FQB3_SALBH</name>
<dbReference type="OrthoDB" id="7834608at2"/>
<feature type="signal peptide" evidence="2">
    <location>
        <begin position="1"/>
        <end position="18"/>
    </location>
</feature>
<dbReference type="AlphaFoldDB" id="Q0FQB3"/>
<dbReference type="STRING" id="314265.R2601_09772"/>
<dbReference type="RefSeq" id="WP_007792860.1">
    <property type="nucleotide sequence ID" value="NZ_DS022276.1"/>
</dbReference>